<evidence type="ECO:0000313" key="2">
    <source>
        <dbReference type="EMBL" id="AUT58269.1"/>
    </source>
</evidence>
<dbReference type="Proteomes" id="UP000243502">
    <property type="component" value="Chromosome 1"/>
</dbReference>
<protein>
    <submittedName>
        <fullName evidence="2">Uncharacterized protein</fullName>
    </submittedName>
</protein>
<keyword evidence="1" id="KW-0812">Transmembrane</keyword>
<gene>
    <name evidence="2" type="ORF">C2L65_00695</name>
</gene>
<reference evidence="2 3" key="1">
    <citation type="submission" date="2018-01" db="EMBL/GenBank/DDBJ databases">
        <title>Species boundaries and ecological features among Paraburkholderia terrae DSMZ17804T, P. hospita DSMZ17164T and P. caribensis DSMZ13236T.</title>
        <authorList>
            <person name="Pratama A.A."/>
        </authorList>
    </citation>
    <scope>NUCLEOTIDE SEQUENCE [LARGE SCALE GENOMIC DNA]</scope>
    <source>
        <strain evidence="2 3">DSM 17804</strain>
    </source>
</reference>
<dbReference type="RefSeq" id="WP_103254501.1">
    <property type="nucleotide sequence ID" value="NZ_CP026111.1"/>
</dbReference>
<feature type="transmembrane region" description="Helical" evidence="1">
    <location>
        <begin position="107"/>
        <end position="127"/>
    </location>
</feature>
<accession>A0A2I8EFN6</accession>
<proteinExistence type="predicted"/>
<organism evidence="2 3">
    <name type="scientific">Paraburkholderia terrae</name>
    <dbReference type="NCBI Taxonomy" id="311230"/>
    <lineage>
        <taxon>Bacteria</taxon>
        <taxon>Pseudomonadati</taxon>
        <taxon>Pseudomonadota</taxon>
        <taxon>Betaproteobacteria</taxon>
        <taxon>Burkholderiales</taxon>
        <taxon>Burkholderiaceae</taxon>
        <taxon>Paraburkholderia</taxon>
    </lineage>
</organism>
<keyword evidence="1" id="KW-1133">Transmembrane helix</keyword>
<evidence type="ECO:0000313" key="3">
    <source>
        <dbReference type="Proteomes" id="UP000243502"/>
    </source>
</evidence>
<name>A0A2I8EFN6_9BURK</name>
<dbReference type="AlphaFoldDB" id="A0A2I8EFN6"/>
<feature type="transmembrane region" description="Helical" evidence="1">
    <location>
        <begin position="54"/>
        <end position="77"/>
    </location>
</feature>
<sequence>MKTVGQNSVEINNASGQAFRSGYLDAYGLYDALMPWTPQQMMFFGFQQSAYKDFLLLVGFGVYLGLVYALVTAAEHLGRRAAAKRKNLAVDTDNYFRSVAERKFSPMIVTAGILLAAAAFVLVLWAFTSAEAAQGRQFALDERTSIDRLQCIGKVGQGMAYARISRSVGAGKPQTIEGYVVTCDSHACALYPGAPSTQQVSVVTLDNLLSFTTWVPSSHCAPQSSLSK</sequence>
<dbReference type="EMBL" id="CP026111">
    <property type="protein sequence ID" value="AUT58269.1"/>
    <property type="molecule type" value="Genomic_DNA"/>
</dbReference>
<dbReference type="KEGG" id="pter:C2L65_00695"/>
<keyword evidence="1" id="KW-0472">Membrane</keyword>
<evidence type="ECO:0000256" key="1">
    <source>
        <dbReference type="SAM" id="Phobius"/>
    </source>
</evidence>